<dbReference type="InterPro" id="IPR050678">
    <property type="entry name" value="DNA_Partitioning_ATPase"/>
</dbReference>
<dbReference type="PANTHER" id="PTHR13696">
    <property type="entry name" value="P-LOOP CONTAINING NUCLEOSIDE TRIPHOSPHATE HYDROLASE"/>
    <property type="match status" value="1"/>
</dbReference>
<dbReference type="EMBL" id="BFAV01000143">
    <property type="protein sequence ID" value="GBF34634.1"/>
    <property type="molecule type" value="Genomic_DNA"/>
</dbReference>
<reference evidence="3" key="1">
    <citation type="submission" date="2018-02" db="EMBL/GenBank/DDBJ databases">
        <title>Genome sequence of Desulfocucumis palustris strain NAW-5.</title>
        <authorList>
            <person name="Watanabe M."/>
            <person name="Kojima H."/>
            <person name="Fukui M."/>
        </authorList>
    </citation>
    <scope>NUCLEOTIDE SEQUENCE [LARGE SCALE GENOMIC DNA]</scope>
    <source>
        <strain evidence="3">NAW-5</strain>
    </source>
</reference>
<gene>
    <name evidence="2" type="ORF">DCCM_3754</name>
</gene>
<dbReference type="SUPFAM" id="SSF52540">
    <property type="entry name" value="P-loop containing nucleoside triphosphate hydrolases"/>
    <property type="match status" value="1"/>
</dbReference>
<dbReference type="InterPro" id="IPR002586">
    <property type="entry name" value="CobQ/CobB/MinD/ParA_Nub-bd_dom"/>
</dbReference>
<dbReference type="Gene3D" id="3.40.50.300">
    <property type="entry name" value="P-loop containing nucleotide triphosphate hydrolases"/>
    <property type="match status" value="1"/>
</dbReference>
<dbReference type="Pfam" id="PF01656">
    <property type="entry name" value="CbiA"/>
    <property type="match status" value="1"/>
</dbReference>
<dbReference type="AlphaFoldDB" id="A0A2L2XF33"/>
<dbReference type="PANTHER" id="PTHR13696:SF99">
    <property type="entry name" value="COBYRINIC ACID AC-DIAMIDE SYNTHASE"/>
    <property type="match status" value="1"/>
</dbReference>
<evidence type="ECO:0000313" key="2">
    <source>
        <dbReference type="EMBL" id="GBF34634.1"/>
    </source>
</evidence>
<keyword evidence="3" id="KW-1185">Reference proteome</keyword>
<name>A0A2L2XF33_9FIRM</name>
<feature type="domain" description="CobQ/CobB/MinD/ParA nucleotide binding" evidence="1">
    <location>
        <begin position="5"/>
        <end position="257"/>
    </location>
</feature>
<protein>
    <submittedName>
        <fullName evidence="2">Chromosome partitioning protein ParA</fullName>
    </submittedName>
</protein>
<accession>A0A2L2XF33</accession>
<dbReference type="OrthoDB" id="9815116at2"/>
<sequence length="280" mass="31185">MMKTISILNSKGGVGKSTISVHLGHALALAGKRTLIVDTDMQDNIRIWFSSEQRRTTLFEVLMEGRRPGDAVVNVRERLDIISSGGDSLGAVPFLLNMGFLFSDLSGSDATELKRILHKIGLQWLFDLKNTSPDVLKTSLDSFKNVYDYVLIDCSPSRTILHTIVMVASDYIMVPVSMEWLSVVGSAQVGSAIAEVNEKYDISVDVGFVVPTFFDRRRNRVCQEVMADLAKMYGEKVTNEIRINGRLSEAPSWGKTVFDLKDRRGIEDFEALAKRVMGVE</sequence>
<dbReference type="CDD" id="cd02042">
    <property type="entry name" value="ParAB_family"/>
    <property type="match status" value="1"/>
</dbReference>
<evidence type="ECO:0000259" key="1">
    <source>
        <dbReference type="Pfam" id="PF01656"/>
    </source>
</evidence>
<organism evidence="2 3">
    <name type="scientific">Desulfocucumis palustris</name>
    <dbReference type="NCBI Taxonomy" id="1898651"/>
    <lineage>
        <taxon>Bacteria</taxon>
        <taxon>Bacillati</taxon>
        <taxon>Bacillota</taxon>
        <taxon>Clostridia</taxon>
        <taxon>Eubacteriales</taxon>
        <taxon>Desulfocucumaceae</taxon>
        <taxon>Desulfocucumis</taxon>
    </lineage>
</organism>
<dbReference type="Proteomes" id="UP000239549">
    <property type="component" value="Unassembled WGS sequence"/>
</dbReference>
<evidence type="ECO:0000313" key="3">
    <source>
        <dbReference type="Proteomes" id="UP000239549"/>
    </source>
</evidence>
<dbReference type="InterPro" id="IPR027417">
    <property type="entry name" value="P-loop_NTPase"/>
</dbReference>
<proteinExistence type="predicted"/>
<comment type="caution">
    <text evidence="2">The sequence shown here is derived from an EMBL/GenBank/DDBJ whole genome shotgun (WGS) entry which is preliminary data.</text>
</comment>